<evidence type="ECO:0000256" key="6">
    <source>
        <dbReference type="SAM" id="MobiDB-lite"/>
    </source>
</evidence>
<dbReference type="AlphaFoldDB" id="A0AAN6LWU9"/>
<accession>A0AAN6LWU9</accession>
<gene>
    <name evidence="7" type="ORF">GRF29_77g1428609</name>
</gene>
<feature type="region of interest" description="Disordered" evidence="6">
    <location>
        <begin position="254"/>
        <end position="306"/>
    </location>
</feature>
<feature type="compositionally biased region" description="Polar residues" evidence="6">
    <location>
        <begin position="575"/>
        <end position="598"/>
    </location>
</feature>
<keyword evidence="4" id="KW-0804">Transcription</keyword>
<comment type="caution">
    <text evidence="7">The sequence shown here is derived from an EMBL/GenBank/DDBJ whole genome shotgun (WGS) entry which is preliminary data.</text>
</comment>
<feature type="compositionally biased region" description="Polar residues" evidence="6">
    <location>
        <begin position="677"/>
        <end position="686"/>
    </location>
</feature>
<dbReference type="Proteomes" id="UP001280581">
    <property type="component" value="Unassembled WGS sequence"/>
</dbReference>
<feature type="region of interest" description="Disordered" evidence="6">
    <location>
        <begin position="155"/>
        <end position="231"/>
    </location>
</feature>
<keyword evidence="3" id="KW-0805">Transcription regulation</keyword>
<dbReference type="EMBL" id="WVTA01000007">
    <property type="protein sequence ID" value="KAK3208631.1"/>
    <property type="molecule type" value="Genomic_DNA"/>
</dbReference>
<keyword evidence="8" id="KW-1185">Reference proteome</keyword>
<comment type="subcellular location">
    <subcellularLocation>
        <location evidence="1">Nucleus</location>
    </subcellularLocation>
</comment>
<feature type="compositionally biased region" description="Low complexity" evidence="6">
    <location>
        <begin position="538"/>
        <end position="550"/>
    </location>
</feature>
<evidence type="ECO:0000256" key="5">
    <source>
        <dbReference type="ARBA" id="ARBA00023242"/>
    </source>
</evidence>
<dbReference type="SMART" id="SM01401">
    <property type="entry name" value="Sds3"/>
    <property type="match status" value="1"/>
</dbReference>
<dbReference type="PANTHER" id="PTHR21964">
    <property type="entry name" value="BREAST CANCER METASTASIS-SUPPRESSOR 1"/>
    <property type="match status" value="1"/>
</dbReference>
<name>A0AAN6LWU9_9PLEO</name>
<organism evidence="7 8">
    <name type="scientific">Pseudopithomyces chartarum</name>
    <dbReference type="NCBI Taxonomy" id="1892770"/>
    <lineage>
        <taxon>Eukaryota</taxon>
        <taxon>Fungi</taxon>
        <taxon>Dikarya</taxon>
        <taxon>Ascomycota</taxon>
        <taxon>Pezizomycotina</taxon>
        <taxon>Dothideomycetes</taxon>
        <taxon>Pleosporomycetidae</taxon>
        <taxon>Pleosporales</taxon>
        <taxon>Massarineae</taxon>
        <taxon>Didymosphaeriaceae</taxon>
        <taxon>Pseudopithomyces</taxon>
    </lineage>
</organism>
<evidence type="ECO:0000256" key="2">
    <source>
        <dbReference type="ARBA" id="ARBA00022491"/>
    </source>
</evidence>
<feature type="region of interest" description="Disordered" evidence="6">
    <location>
        <begin position="639"/>
        <end position="699"/>
    </location>
</feature>
<evidence type="ECO:0008006" key="9">
    <source>
        <dbReference type="Google" id="ProtNLM"/>
    </source>
</evidence>
<feature type="region of interest" description="Disordered" evidence="6">
    <location>
        <begin position="19"/>
        <end position="130"/>
    </location>
</feature>
<dbReference type="GO" id="GO:0010468">
    <property type="term" value="P:regulation of gene expression"/>
    <property type="evidence" value="ECO:0007669"/>
    <property type="project" value="UniProtKB-ARBA"/>
</dbReference>
<reference evidence="7 8" key="1">
    <citation type="submission" date="2021-02" db="EMBL/GenBank/DDBJ databases">
        <title>Genome assembly of Pseudopithomyces chartarum.</title>
        <authorList>
            <person name="Jauregui R."/>
            <person name="Singh J."/>
            <person name="Voisey C."/>
        </authorList>
    </citation>
    <scope>NUCLEOTIDE SEQUENCE [LARGE SCALE GENOMIC DNA]</scope>
    <source>
        <strain evidence="7 8">AGR01</strain>
    </source>
</reference>
<feature type="compositionally biased region" description="Acidic residues" evidence="6">
    <location>
        <begin position="286"/>
        <end position="304"/>
    </location>
</feature>
<sequence>MALDATDREFDAATMLSTLAAPGLGPSGLQADDADTVTFDNHDDRSSSLSELGDASDDQSEPTPRPLAAPDIGDNDSEAETERLENTPRKLTRTATDTSLASDPVYQRSPSKLAHSKTVDENGNTHLNAADDARLGKSSIDGNAALHALSLAASSEAAGFSEGVGKKRKRPSAELDSPEEQAEEPARKRSGAAKDLVQNEHPDDVVDSSEQADVEEELETAEERISQLAQEEIELEERQADIASETVNELAAVAKHTKPRKGGRRGKRKLEDVPHVNDALASIEGPEGEGDGDDEEDDSGAVDEEVTKKKHAIEELGKIQKKFKIFREKLCDEQIAQCEEELEMLKQPICVHPEYLAMIKAVDERRAEKIAYERQLLQYKQRNLEIITTAERHQLHSQYFQTVRDKREEILSVCNQKFFELQRGRRQLGVDEVEYMMKLPEKRSDQIRHQAAYNLEVSLLSGVAKYVGFPAAPEIRPARTSEIEDDLRAMKIVTRPAAPLAAVAPPTYVRPNYGRTSTADEAAAEEQFIERTPWANPQHPAHQQTHQQSHYGVASGAPRATSYHTPIGQRRLDVTNGSASTIEAHSNPPSSGVQNNQGRIRESESPVLHMKRHPVEHQMYAETPNSVHRNMTMGREPYGMSSPAGQHMDAPPDDQPPRWGAMRPGASLPGRPDSTRVPLTQRSTLGAVSVGSGNGLFGR</sequence>
<feature type="region of interest" description="Disordered" evidence="6">
    <location>
        <begin position="536"/>
        <end position="598"/>
    </location>
</feature>
<feature type="compositionally biased region" description="Basic residues" evidence="6">
    <location>
        <begin position="255"/>
        <end position="268"/>
    </location>
</feature>
<evidence type="ECO:0000256" key="3">
    <source>
        <dbReference type="ARBA" id="ARBA00023015"/>
    </source>
</evidence>
<feature type="compositionally biased region" description="Acidic residues" evidence="6">
    <location>
        <begin position="205"/>
        <end position="220"/>
    </location>
</feature>
<evidence type="ECO:0000256" key="4">
    <source>
        <dbReference type="ARBA" id="ARBA00023163"/>
    </source>
</evidence>
<keyword evidence="2" id="KW-0678">Repressor</keyword>
<keyword evidence="5" id="KW-0539">Nucleus</keyword>
<dbReference type="InterPro" id="IPR013907">
    <property type="entry name" value="Sds3"/>
</dbReference>
<dbReference type="GO" id="GO:0005654">
    <property type="term" value="C:nucleoplasm"/>
    <property type="evidence" value="ECO:0007669"/>
    <property type="project" value="UniProtKB-ARBA"/>
</dbReference>
<evidence type="ECO:0000256" key="1">
    <source>
        <dbReference type="ARBA" id="ARBA00004123"/>
    </source>
</evidence>
<proteinExistence type="predicted"/>
<evidence type="ECO:0000313" key="8">
    <source>
        <dbReference type="Proteomes" id="UP001280581"/>
    </source>
</evidence>
<dbReference type="Pfam" id="PF08598">
    <property type="entry name" value="Sds3"/>
    <property type="match status" value="1"/>
</dbReference>
<protein>
    <recommendedName>
        <fullName evidence="9">Transcriptional regulatory protein DEP1</fullName>
    </recommendedName>
</protein>
<evidence type="ECO:0000313" key="7">
    <source>
        <dbReference type="EMBL" id="KAK3208631.1"/>
    </source>
</evidence>